<dbReference type="NCBIfam" id="TIGR02532">
    <property type="entry name" value="IV_pilin_GFxxxE"/>
    <property type="match status" value="1"/>
</dbReference>
<reference evidence="3" key="1">
    <citation type="submission" date="2013-03" db="EMBL/GenBank/DDBJ databases">
        <title>Genome sequence of Chthonomonas calidirosea, the first sequenced genome from the Armatimonadetes phylum (formally candidate division OP10).</title>
        <authorList>
            <person name="Lee K.C.Y."/>
            <person name="Morgan X.C."/>
            <person name="Dunfield P.F."/>
            <person name="Tamas I."/>
            <person name="Houghton K.M."/>
            <person name="Vyssotski M."/>
            <person name="Ryan J.L.J."/>
            <person name="Lagutin K."/>
            <person name="McDonald I.R."/>
            <person name="Stott M.B."/>
        </authorList>
    </citation>
    <scope>NUCLEOTIDE SEQUENCE [LARGE SCALE GENOMIC DNA]</scope>
    <source>
        <strain evidence="3">DSM 23976 / ICMP 18418 / T49</strain>
    </source>
</reference>
<dbReference type="eggNOG" id="COG2165">
    <property type="taxonomic scope" value="Bacteria"/>
</dbReference>
<feature type="transmembrane region" description="Helical" evidence="1">
    <location>
        <begin position="12"/>
        <end position="33"/>
    </location>
</feature>
<dbReference type="Pfam" id="PF07963">
    <property type="entry name" value="N_methyl"/>
    <property type="match status" value="1"/>
</dbReference>
<dbReference type="PANTHER" id="PTHR30093:SF2">
    <property type="entry name" value="TYPE II SECRETION SYSTEM PROTEIN H"/>
    <property type="match status" value="1"/>
</dbReference>
<accession>S0EZD8</accession>
<dbReference type="SUPFAM" id="SSF54523">
    <property type="entry name" value="Pili subunits"/>
    <property type="match status" value="1"/>
</dbReference>
<sequence length="227" mass="25520">MARRFQGGFTLVELLVVIAIISVLAGLLLPVLLRAKSQALSVACLSNLHQAGMAFSIYAEDYDGLYPYAVDPADRYTPQIWAAYPAWQSQIPFMPWLHEVLLPYVKSREIFHCPSDSGMDIEDFTGFVLNGRPTMFGKFGTSYLYRTEIAFRHAGDATFQNPAELNVYMDGSGLWHGSGPSDLSIGAGHFFEGNSELFQRRFNTLLGDYHVKSLTFSQVWKLWHLPL</sequence>
<keyword evidence="1" id="KW-1133">Transmembrane helix</keyword>
<dbReference type="Gene3D" id="3.30.700.10">
    <property type="entry name" value="Glycoprotein, Type 4 Pilin"/>
    <property type="match status" value="1"/>
</dbReference>
<protein>
    <submittedName>
        <fullName evidence="2">Prepilin-type N-terminal cleavage/methylation domain</fullName>
    </submittedName>
</protein>
<name>S0EZD8_CHTCT</name>
<dbReference type="OrthoDB" id="9800140at2"/>
<keyword evidence="1" id="KW-0812">Transmembrane</keyword>
<organism evidence="2 3">
    <name type="scientific">Chthonomonas calidirosea (strain DSM 23976 / ICMP 18418 / T49)</name>
    <dbReference type="NCBI Taxonomy" id="1303518"/>
    <lineage>
        <taxon>Bacteria</taxon>
        <taxon>Bacillati</taxon>
        <taxon>Armatimonadota</taxon>
        <taxon>Chthonomonadia</taxon>
        <taxon>Chthonomonadales</taxon>
        <taxon>Chthonomonadaceae</taxon>
        <taxon>Chthonomonas</taxon>
    </lineage>
</organism>
<dbReference type="PATRIC" id="fig|1303518.3.peg.2477"/>
<dbReference type="InParanoid" id="S0EZD8"/>
<evidence type="ECO:0000313" key="3">
    <source>
        <dbReference type="Proteomes" id="UP000014227"/>
    </source>
</evidence>
<proteinExistence type="predicted"/>
<dbReference type="RefSeq" id="WP_016483702.1">
    <property type="nucleotide sequence ID" value="NC_021487.1"/>
</dbReference>
<dbReference type="InterPro" id="IPR012902">
    <property type="entry name" value="N_methyl_site"/>
</dbReference>
<dbReference type="Proteomes" id="UP000014227">
    <property type="component" value="Chromosome I"/>
</dbReference>
<evidence type="ECO:0000256" key="1">
    <source>
        <dbReference type="SAM" id="Phobius"/>
    </source>
</evidence>
<gene>
    <name evidence="2" type="ORF">CCALI_02381</name>
</gene>
<dbReference type="STRING" id="454171.CP488_01712"/>
<dbReference type="AlphaFoldDB" id="S0EZD8"/>
<keyword evidence="1" id="KW-0472">Membrane</keyword>
<dbReference type="PROSITE" id="PS00409">
    <property type="entry name" value="PROKAR_NTER_METHYL"/>
    <property type="match status" value="1"/>
</dbReference>
<dbReference type="EMBL" id="HF951689">
    <property type="protein sequence ID" value="CCW36185.1"/>
    <property type="molecule type" value="Genomic_DNA"/>
</dbReference>
<evidence type="ECO:0000313" key="2">
    <source>
        <dbReference type="EMBL" id="CCW36185.1"/>
    </source>
</evidence>
<dbReference type="InterPro" id="IPR045584">
    <property type="entry name" value="Pilin-like"/>
</dbReference>
<keyword evidence="3" id="KW-1185">Reference proteome</keyword>
<dbReference type="KEGG" id="ccz:CCALI_02381"/>
<dbReference type="PANTHER" id="PTHR30093">
    <property type="entry name" value="GENERAL SECRETION PATHWAY PROTEIN G"/>
    <property type="match status" value="1"/>
</dbReference>
<dbReference type="HOGENOM" id="CLU_041661_3_2_0"/>